<dbReference type="PANTHER" id="PTHR34580:SF3">
    <property type="entry name" value="PROTEIN PAFB"/>
    <property type="match status" value="1"/>
</dbReference>
<proteinExistence type="predicted"/>
<dbReference type="SUPFAM" id="SSF46785">
    <property type="entry name" value="Winged helix' DNA-binding domain"/>
    <property type="match status" value="1"/>
</dbReference>
<sequence length="246" mass="27106">MSRTTRLLDLIQLLRRHRRPVSGSAIAQELGISLRTLYRDIATLQGQGAAIDGAPGLGYVLREGFVLPPLMFSAEELEAVVLGMRWVAQRADSGLAAAARDALAKIGAVLPRALQAELEGSTLLVAGLQQAPGRAPGSAQAEAPAIDPALQDAHAATVRRSIRQQHKLVIDYRDGQRRSTQRTVWPFALGYFDRAQVVVAWCELRADIRHFRCDRIAQVQPLAQRYPQRREALLKAWREREGIAAP</sequence>
<dbReference type="Proteomes" id="UP001056201">
    <property type="component" value="Chromosome 2"/>
</dbReference>
<dbReference type="Pfam" id="PF13280">
    <property type="entry name" value="WYL"/>
    <property type="match status" value="1"/>
</dbReference>
<name>A0ABY4SBE2_AQUTE</name>
<dbReference type="InterPro" id="IPR026881">
    <property type="entry name" value="WYL_dom"/>
</dbReference>
<dbReference type="PANTHER" id="PTHR34580">
    <property type="match status" value="1"/>
</dbReference>
<dbReference type="InterPro" id="IPR036388">
    <property type="entry name" value="WH-like_DNA-bd_sf"/>
</dbReference>
<reference evidence="3" key="1">
    <citation type="submission" date="2022-05" db="EMBL/GenBank/DDBJ databases">
        <title>An RpoN-dependent PEP-CTERM gene is involved in floc formation of an Aquincola tertiaricarbonis strain.</title>
        <authorList>
            <person name="Qiu D."/>
            <person name="Xia M."/>
        </authorList>
    </citation>
    <scope>NUCLEOTIDE SEQUENCE</scope>
    <source>
        <strain evidence="3">RN12</strain>
    </source>
</reference>
<evidence type="ECO:0000259" key="2">
    <source>
        <dbReference type="Pfam" id="PF13280"/>
    </source>
</evidence>
<dbReference type="RefSeq" id="WP_250198012.1">
    <property type="nucleotide sequence ID" value="NZ_CP097636.1"/>
</dbReference>
<dbReference type="InterPro" id="IPR036390">
    <property type="entry name" value="WH_DNA-bd_sf"/>
</dbReference>
<accession>A0ABY4SBE2</accession>
<gene>
    <name evidence="3" type="ORF">MW290_30040</name>
</gene>
<dbReference type="Gene3D" id="1.10.10.10">
    <property type="entry name" value="Winged helix-like DNA-binding domain superfamily/Winged helix DNA-binding domain"/>
    <property type="match status" value="1"/>
</dbReference>
<organism evidence="3 4">
    <name type="scientific">Aquincola tertiaricarbonis</name>
    <dbReference type="NCBI Taxonomy" id="391953"/>
    <lineage>
        <taxon>Bacteria</taxon>
        <taxon>Pseudomonadati</taxon>
        <taxon>Pseudomonadota</taxon>
        <taxon>Betaproteobacteria</taxon>
        <taxon>Burkholderiales</taxon>
        <taxon>Sphaerotilaceae</taxon>
        <taxon>Aquincola</taxon>
    </lineage>
</organism>
<protein>
    <submittedName>
        <fullName evidence="3">YafY family transcriptional regulator</fullName>
    </submittedName>
</protein>
<feature type="domain" description="WYL" evidence="2">
    <location>
        <begin position="155"/>
        <end position="220"/>
    </location>
</feature>
<dbReference type="EMBL" id="CP097636">
    <property type="protein sequence ID" value="URI09789.1"/>
    <property type="molecule type" value="Genomic_DNA"/>
</dbReference>
<dbReference type="InterPro" id="IPR051534">
    <property type="entry name" value="CBASS_pafABC_assoc_protein"/>
</dbReference>
<evidence type="ECO:0000259" key="1">
    <source>
        <dbReference type="Pfam" id="PF08279"/>
    </source>
</evidence>
<keyword evidence="4" id="KW-1185">Reference proteome</keyword>
<evidence type="ECO:0000313" key="3">
    <source>
        <dbReference type="EMBL" id="URI09789.1"/>
    </source>
</evidence>
<feature type="domain" description="Helix-turn-helix type 11" evidence="1">
    <location>
        <begin position="6"/>
        <end position="59"/>
    </location>
</feature>
<evidence type="ECO:0000313" key="4">
    <source>
        <dbReference type="Proteomes" id="UP001056201"/>
    </source>
</evidence>
<dbReference type="Pfam" id="PF08279">
    <property type="entry name" value="HTH_11"/>
    <property type="match status" value="1"/>
</dbReference>
<dbReference type="InterPro" id="IPR013196">
    <property type="entry name" value="HTH_11"/>
</dbReference>
<dbReference type="PROSITE" id="PS52050">
    <property type="entry name" value="WYL"/>
    <property type="match status" value="1"/>
</dbReference>